<gene>
    <name evidence="1" type="ORF">I8Y58_003014</name>
</gene>
<reference evidence="1" key="2">
    <citation type="submission" date="2020-11" db="EMBL/GenBank/DDBJ databases">
        <authorList>
            <consortium name="NCBI Pathogen Detection Project"/>
        </authorList>
    </citation>
    <scope>NUCLEOTIDE SEQUENCE</scope>
    <source>
        <strain evidence="1">D3612</strain>
    </source>
</reference>
<name>A0AAN5R6J2_LEGPN</name>
<dbReference type="Proteomes" id="UP000861567">
    <property type="component" value="Unassembled WGS sequence"/>
</dbReference>
<organism evidence="1 2">
    <name type="scientific">Legionella pneumophila</name>
    <dbReference type="NCBI Taxonomy" id="446"/>
    <lineage>
        <taxon>Bacteria</taxon>
        <taxon>Pseudomonadati</taxon>
        <taxon>Pseudomonadota</taxon>
        <taxon>Gammaproteobacteria</taxon>
        <taxon>Legionellales</taxon>
        <taxon>Legionellaceae</taxon>
        <taxon>Legionella</taxon>
    </lineage>
</organism>
<dbReference type="EMBL" id="DACSEI010000064">
    <property type="protein sequence ID" value="HAT1597744.1"/>
    <property type="molecule type" value="Genomic_DNA"/>
</dbReference>
<sequence>MNNSESIKKLQEILQELKVTLRNSEEPSNSHLLDKAIAELQYIKENIDCHDSRAKVLEILGMVFNNIPSIVKLLEIFLG</sequence>
<evidence type="ECO:0000313" key="1">
    <source>
        <dbReference type="EMBL" id="HAT1597744.1"/>
    </source>
</evidence>
<comment type="caution">
    <text evidence="1">The sequence shown here is derived from an EMBL/GenBank/DDBJ whole genome shotgun (WGS) entry which is preliminary data.</text>
</comment>
<accession>A0AAN5R6J2</accession>
<protein>
    <submittedName>
        <fullName evidence="1">Uncharacterized protein</fullName>
    </submittedName>
</protein>
<dbReference type="AlphaFoldDB" id="A0AAN5R6J2"/>
<evidence type="ECO:0000313" key="2">
    <source>
        <dbReference type="Proteomes" id="UP000861567"/>
    </source>
</evidence>
<reference evidence="1" key="1">
    <citation type="journal article" date="2018" name="Genome Biol.">
        <title>SKESA: strategic k-mer extension for scrupulous assemblies.</title>
        <authorList>
            <person name="Souvorov A."/>
            <person name="Agarwala R."/>
            <person name="Lipman D.J."/>
        </authorList>
    </citation>
    <scope>NUCLEOTIDE SEQUENCE</scope>
    <source>
        <strain evidence="1">D3612</strain>
    </source>
</reference>
<proteinExistence type="predicted"/>